<gene>
    <name evidence="2" type="ORF">IAC08_07585</name>
</gene>
<name>A0A9D9HLY1_9BACT</name>
<dbReference type="EMBL" id="JADIMK010000076">
    <property type="protein sequence ID" value="MBO8456246.1"/>
    <property type="molecule type" value="Genomic_DNA"/>
</dbReference>
<proteinExistence type="predicted"/>
<organism evidence="2 3">
    <name type="scientific">Candidatus Cryptobacteroides intestinigallinarum</name>
    <dbReference type="NCBI Taxonomy" id="2840767"/>
    <lineage>
        <taxon>Bacteria</taxon>
        <taxon>Pseudomonadati</taxon>
        <taxon>Bacteroidota</taxon>
        <taxon>Bacteroidia</taxon>
        <taxon>Bacteroidales</taxon>
        <taxon>Candidatus Cryptobacteroides</taxon>
    </lineage>
</organism>
<dbReference type="AlphaFoldDB" id="A0A9D9HLY1"/>
<dbReference type="InterPro" id="IPR049236">
    <property type="entry name" value="DUF6850"/>
</dbReference>
<dbReference type="Pfam" id="PF21012">
    <property type="entry name" value="DUF6850"/>
    <property type="match status" value="1"/>
</dbReference>
<evidence type="ECO:0000313" key="2">
    <source>
        <dbReference type="EMBL" id="MBO8456246.1"/>
    </source>
</evidence>
<reference evidence="2" key="1">
    <citation type="submission" date="2020-10" db="EMBL/GenBank/DDBJ databases">
        <authorList>
            <person name="Gilroy R."/>
        </authorList>
    </citation>
    <scope>NUCLEOTIDE SEQUENCE</scope>
    <source>
        <strain evidence="2">B1-3475</strain>
    </source>
</reference>
<accession>A0A9D9HLY1</accession>
<evidence type="ECO:0000259" key="1">
    <source>
        <dbReference type="Pfam" id="PF21012"/>
    </source>
</evidence>
<dbReference type="Proteomes" id="UP000823617">
    <property type="component" value="Unassembled WGS sequence"/>
</dbReference>
<reference evidence="2" key="2">
    <citation type="journal article" date="2021" name="PeerJ">
        <title>Extensive microbial diversity within the chicken gut microbiome revealed by metagenomics and culture.</title>
        <authorList>
            <person name="Gilroy R."/>
            <person name="Ravi A."/>
            <person name="Getino M."/>
            <person name="Pursley I."/>
            <person name="Horton D.L."/>
            <person name="Alikhan N.F."/>
            <person name="Baker D."/>
            <person name="Gharbi K."/>
            <person name="Hall N."/>
            <person name="Watson M."/>
            <person name="Adriaenssens E.M."/>
            <person name="Foster-Nyarko E."/>
            <person name="Jarju S."/>
            <person name="Secka A."/>
            <person name="Antonio M."/>
            <person name="Oren A."/>
            <person name="Chaudhuri R.R."/>
            <person name="La Ragione R."/>
            <person name="Hildebrand F."/>
            <person name="Pallen M.J."/>
        </authorList>
    </citation>
    <scope>NUCLEOTIDE SEQUENCE</scope>
    <source>
        <strain evidence="2">B1-3475</strain>
    </source>
</reference>
<comment type="caution">
    <text evidence="2">The sequence shown here is derived from an EMBL/GenBank/DDBJ whole genome shotgun (WGS) entry which is preliminary data.</text>
</comment>
<protein>
    <recommendedName>
        <fullName evidence="1">DUF6850 domain-containing protein</fullName>
    </recommendedName>
</protein>
<evidence type="ECO:0000313" key="3">
    <source>
        <dbReference type="Proteomes" id="UP000823617"/>
    </source>
</evidence>
<sequence>MTRKTIDVSSFVLFLLFLPWTLSGQEKDLYDFDFVRAAEPWLSSKNHAGLGLLDRSRIARAEAIFTKSDGSLADIWESRDSWQAEACTESNVRISDKIACYGKLSYIRYMGKDMGGHILMDPEYNPVNFLESTDTTRGTKSKELYSLSGGMSYSAGKKWYIGAGVDYRAGNYAKLKDPRFQNTWMDLDASAGVRFTPSGRFSAGMSLGYRKTTESVYGSIYGTTDKMYYIFTDYGGSFGFREQFDGDNGMISTSSERAMFNSFYSASLQLDCSTGNGLRFFNELSFYRRSGYYGNRGSGNIVFTEHSGFSVSLESTMLCTSDRLLHMLKAGGDWSSLDNFRNIYSQSTRPGENTETLYYGKTKTLDRTDFSAHISYKVYPASDGDLPGWSAGALFSAEGRYFISVYYPYYRSQSVTAFELSTFIEKNISIRKNILSLGAEAGYMQGTGIPASDGEYAQGSSVKIWTDIFWLNRDFEARTAARARGKLSVRYTWRLKKQTGLYAMLSDSFCHMLTNAEYLESGFRNIACVTVGCIF</sequence>
<feature type="domain" description="DUF6850" evidence="1">
    <location>
        <begin position="48"/>
        <end position="535"/>
    </location>
</feature>